<dbReference type="Proteomes" id="UP000694865">
    <property type="component" value="Unplaced"/>
</dbReference>
<dbReference type="GeneID" id="100369572"/>
<dbReference type="Gene3D" id="3.30.1010.10">
    <property type="entry name" value="Phosphatidylinositol 3-kinase Catalytic Subunit, Chain A, domain 4"/>
    <property type="match status" value="1"/>
</dbReference>
<dbReference type="SUPFAM" id="SSF48371">
    <property type="entry name" value="ARM repeat"/>
    <property type="match status" value="2"/>
</dbReference>
<accession>A0ABM0MF97</accession>
<dbReference type="SMART" id="SM00146">
    <property type="entry name" value="PI3Kc"/>
    <property type="match status" value="1"/>
</dbReference>
<dbReference type="PROSITE" id="PS50290">
    <property type="entry name" value="PI3_4_KINASE_3"/>
    <property type="match status" value="1"/>
</dbReference>
<proteinExistence type="inferred from homology"/>
<dbReference type="Gene3D" id="1.25.40.70">
    <property type="entry name" value="Phosphatidylinositol 3-kinase, accessory domain (PIK)"/>
    <property type="match status" value="1"/>
</dbReference>
<dbReference type="EC" id="2.7.1.67" evidence="2"/>
<dbReference type="Gene3D" id="1.10.1070.11">
    <property type="entry name" value="Phosphatidylinositol 3-/4-kinase, catalytic domain"/>
    <property type="match status" value="1"/>
</dbReference>
<keyword evidence="4" id="KW-0418">Kinase</keyword>
<dbReference type="RefSeq" id="XP_006818688.1">
    <property type="nucleotide sequence ID" value="XM_006818625.1"/>
</dbReference>
<comment type="similarity">
    <text evidence="1">Belongs to the PI3/PI4-kinase family. Type III PI4K subfamily.</text>
</comment>
<dbReference type="InterPro" id="IPR016024">
    <property type="entry name" value="ARM-type_fold"/>
</dbReference>
<reference evidence="8" key="1">
    <citation type="submission" date="2025-08" db="UniProtKB">
        <authorList>
            <consortium name="RefSeq"/>
        </authorList>
    </citation>
    <scope>IDENTIFICATION</scope>
    <source>
        <tissue evidence="8">Testes</tissue>
    </source>
</reference>
<dbReference type="SUPFAM" id="SSF56112">
    <property type="entry name" value="Protein kinase-like (PK-like)"/>
    <property type="match status" value="1"/>
</dbReference>
<dbReference type="PANTHER" id="PTHR10048:SF15">
    <property type="entry name" value="PHOSPHATIDYLINOSITOL 4-KINASE ALPHA"/>
    <property type="match status" value="1"/>
</dbReference>
<gene>
    <name evidence="8" type="primary">LOC100369572</name>
</gene>
<dbReference type="InterPro" id="IPR011009">
    <property type="entry name" value="Kinase-like_dom_sf"/>
</dbReference>
<protein>
    <recommendedName>
        <fullName evidence="2">1-phosphatidylinositol 4-kinase</fullName>
        <ecNumber evidence="2">2.7.1.67</ecNumber>
    </recommendedName>
</protein>
<dbReference type="InterPro" id="IPR001263">
    <property type="entry name" value="PI3K_accessory_dom"/>
</dbReference>
<dbReference type="InterPro" id="IPR018936">
    <property type="entry name" value="PI3/4_kinase_CS"/>
</dbReference>
<evidence type="ECO:0000256" key="3">
    <source>
        <dbReference type="ARBA" id="ARBA00022679"/>
    </source>
</evidence>
<sequence length="1916" mass="215649">MALCPRPNSKGFYVLDQRKQDAVIALGIFLLESGFQFKEKIVSYLLAVLKAFPRAIWIEDPILHVKGYLPSSEVFSFCLTTLLSDVAADDDELTGKILQSQLEVFQELCTVCQSPSAGEITRHDLCRDIVPVLIGMARALGRSSSDETPLLCQLFTTPVPSTNENTGDEKAQKVMNKEVLKFLDNALLDQLGERNADRTFIYHSFSETINVAMVTLLRYLLHHQEDLPTSFTVDVQSFIRDLFLSGQTELQNRSQDTMSQSRKTLNTFSLAVNANAACVDLLVWAVKEETGADGLIGRLTEKLNSSMGTKQVLAHMPLMMCCLEGLGTVAEKFPIMSHMSIHALEDFLVNPSPVLLKLHKQHNLSASGLKVTVAGQSAMFSSRSCADQSPFEKLRDSAIHNLCRSLKAGLHESSDCVQAFLASVSNRLYTAETSERESSLISINTILTLGHVAVTLRNTPKTMESIFQIFQHRFCHPPSPLDVLIVDMLGCMIISGSSSIYQDVMNMFIQISVQAGSATYSRGGTDDRTHGYRHCSLAVINALANIAANLEGEIEQHELLVRLLELFVQLGLEGKRASEKSTTMKASSSAGNLGVLIPVLALLVKRLPPISNPKPRLHKLFRDFWLYCVVMGFANSSLWPREWYDGVRVIATKSPLLTLAGGEHLRSELQYNSALRNDTLNELRQTILSLLEHPPEVIPLVNKLSFAQCTYLLSVFRMETLRVQNLADDFHIMFRYLEDKAIQKDKAGMWQCLSAISDQVFKMFLNLMEKRPRTEVRDRELETHAQFLLVKFNHVLRRIRKVADRYLSGLVDKFPHLLWNGRVVTTMLDILQLLSKSLEDEPTQEATVVQVPNTQFTVTVMDTMEARETIVRDFSARCSGILQEAVKWAPNPTRSHLQQYLVERENSSDGSFQHSGLALATESALQFAGYNKSVSGSSLDKRPGCVKNNSSSFVSVVSLRSRYTGEVTGMKAIYENSDMPLNLAVILIKQLQKACNAGSEEDLAHSLFRVCALLISSKGLNRQLLHHLCWAPIRVFTASTLDTAVACWEWLLAARHDLELQFTQEMVAAWKMTVDMKLGIFEPDKPDGNPLSFADHEVPAPNPPNVAPHQIWTTFLHQRFEAIKYSSMDQVEMFAILLHHSLSLNVGCQPSHMSRHIAAVDTRYRLLTMGMSMLQGDVLPQSTKKNVLRERVYSAAFDYFTATAKCPTQTSAELKEDIRILIKFWQTMHSDKKYLMYSNVSNTDPTPDSGLGSTLSTVPVDLRASSEIHRQPGGWINTAQLTSNMSVISKRSSTMTRKSAGGTDYLVKDYMKRRNFILSLLANEIDRLTTWTNPLGQQDLNLDGEDTIATWRAQMVSDRTWRDMVRLAWEISPYLACELPRRFKSTDAVRREVIRLVRLDPLAVIDCTENIHYLVTEHSVEADAPEITNALIWKPVAPIDALAYLSRQFPTHPLTAQYAIRVLRSTPPELLLFLVPQLVQAVRYDIFGYVSEFLLWIAKKSPLLAHQLIWNIKTNIYTDEDGKNRDGEFADQIEAIMNYITKVLSGPAKDFYEREFDFFGKITAISGQIRRFPKGVERKNACLKELAKIEVVPGCYLPSNPEGLVVDIDHKSGTPMQSAAKAPFLAKFKVQKVGVHELEVYGLQGGIKKGSDMGLLLWQACIFKVGDDVRQDMLALQIISIFKNIFKSVGLDLYLVPYRVVATSPGCGIIECVPDCKSRDQLGKQTDFGMYEYFTTIYGDETTQKFQKARRNFIQSMAAYSVIGFLLQIKDRHNGNIMLDTEGHIIHIDFGFMFESSPGGNLGWEPDIKLTEEMVMIMGGKMESPPFKWFMELCVQAFLAVRPYQESIVSLVSLMLDTGLPCFRGQTVKLLRQRFAPTQSEKEAANFMIKVIRDSHLSMRSRTYDMIQYYQNQIPY</sequence>
<dbReference type="InterPro" id="IPR036940">
    <property type="entry name" value="PI3/4_kinase_cat_sf"/>
</dbReference>
<dbReference type="PROSITE" id="PS00915">
    <property type="entry name" value="PI3_4_KINASE_1"/>
    <property type="match status" value="1"/>
</dbReference>
<evidence type="ECO:0000256" key="1">
    <source>
        <dbReference type="ARBA" id="ARBA00006209"/>
    </source>
</evidence>
<dbReference type="CDD" id="cd05167">
    <property type="entry name" value="PI4Kc_III_alpha"/>
    <property type="match status" value="1"/>
</dbReference>
<evidence type="ECO:0000313" key="8">
    <source>
        <dbReference type="RefSeq" id="XP_006818688.1"/>
    </source>
</evidence>
<keyword evidence="3" id="KW-0808">Transferase</keyword>
<dbReference type="PROSITE" id="PS00916">
    <property type="entry name" value="PI3_4_KINASE_2"/>
    <property type="match status" value="1"/>
</dbReference>
<evidence type="ECO:0000256" key="2">
    <source>
        <dbReference type="ARBA" id="ARBA00012169"/>
    </source>
</evidence>
<dbReference type="Pfam" id="PF00613">
    <property type="entry name" value="PI3Ka"/>
    <property type="match status" value="1"/>
</dbReference>
<name>A0ABM0MF97_SACKO</name>
<dbReference type="InterPro" id="IPR015433">
    <property type="entry name" value="PI3/4_kinase"/>
</dbReference>
<evidence type="ECO:0000259" key="5">
    <source>
        <dbReference type="PROSITE" id="PS50290"/>
    </source>
</evidence>
<feature type="domain" description="PIK helical" evidence="6">
    <location>
        <begin position="1351"/>
        <end position="1536"/>
    </location>
</feature>
<dbReference type="SMART" id="SM00145">
    <property type="entry name" value="PI3Ka"/>
    <property type="match status" value="1"/>
</dbReference>
<organism evidence="7 8">
    <name type="scientific">Saccoglossus kowalevskii</name>
    <name type="common">Acorn worm</name>
    <dbReference type="NCBI Taxonomy" id="10224"/>
    <lineage>
        <taxon>Eukaryota</taxon>
        <taxon>Metazoa</taxon>
        <taxon>Hemichordata</taxon>
        <taxon>Enteropneusta</taxon>
        <taxon>Harrimaniidae</taxon>
        <taxon>Saccoglossus</taxon>
    </lineage>
</organism>
<evidence type="ECO:0000259" key="6">
    <source>
        <dbReference type="PROSITE" id="PS51545"/>
    </source>
</evidence>
<dbReference type="InterPro" id="IPR042236">
    <property type="entry name" value="PI3K_accessory_sf"/>
</dbReference>
<dbReference type="Pfam" id="PF19274">
    <property type="entry name" value="PI4K_N"/>
    <property type="match status" value="3"/>
</dbReference>
<dbReference type="PROSITE" id="PS51545">
    <property type="entry name" value="PIK_HELICAL"/>
    <property type="match status" value="1"/>
</dbReference>
<dbReference type="Pfam" id="PF00454">
    <property type="entry name" value="PI3_PI4_kinase"/>
    <property type="match status" value="1"/>
</dbReference>
<dbReference type="PANTHER" id="PTHR10048">
    <property type="entry name" value="PHOSPHATIDYLINOSITOL KINASE"/>
    <property type="match status" value="1"/>
</dbReference>
<dbReference type="InterPro" id="IPR000403">
    <property type="entry name" value="PI3/4_kinase_cat_dom"/>
</dbReference>
<feature type="domain" description="PI3K/PI4K catalytic" evidence="5">
    <location>
        <begin position="1634"/>
        <end position="1900"/>
    </location>
</feature>
<evidence type="ECO:0000313" key="7">
    <source>
        <dbReference type="Proteomes" id="UP000694865"/>
    </source>
</evidence>
<dbReference type="InterPro" id="IPR045495">
    <property type="entry name" value="PI4K_N"/>
</dbReference>
<keyword evidence="7" id="KW-1185">Reference proteome</keyword>
<evidence type="ECO:0000256" key="4">
    <source>
        <dbReference type="ARBA" id="ARBA00022777"/>
    </source>
</evidence>